<evidence type="ECO:0000256" key="6">
    <source>
        <dbReference type="ARBA" id="ARBA00024045"/>
    </source>
</evidence>
<evidence type="ECO:0000256" key="1">
    <source>
        <dbReference type="ARBA" id="ARBA00004170"/>
    </source>
</evidence>
<keyword evidence="3" id="KW-0479">Metal-binding</keyword>
<dbReference type="GO" id="GO:0009626">
    <property type="term" value="P:plant-type hypersensitive response"/>
    <property type="evidence" value="ECO:0007669"/>
    <property type="project" value="UniProtKB-KW"/>
</dbReference>
<sequence length="75" mass="8102">MAQQKVVMKVLTMTNEKTRQKAIEAASDILGLDSITADLSDQKLIVVGEMDTTALMKNLKKKIAGKIEALTIGPT</sequence>
<keyword evidence="5" id="KW-0636">Prenylation</keyword>
<name>A0A022QLD3_ERYGU</name>
<evidence type="ECO:0000313" key="8">
    <source>
        <dbReference type="EMBL" id="EYU28068.1"/>
    </source>
</evidence>
<proteinExistence type="inferred from homology"/>
<accession>A0A022QLD3</accession>
<dbReference type="PANTHER" id="PTHR45811:SF11">
    <property type="entry name" value="METAL-ASSOCIATED DOMAIN, PUTATIVE-RELATED"/>
    <property type="match status" value="1"/>
</dbReference>
<gene>
    <name evidence="8" type="ORF">MIMGU_mgv1a024485mg</name>
</gene>
<dbReference type="PANTHER" id="PTHR45811">
    <property type="entry name" value="COPPER TRANSPORT PROTEIN FAMILY-RELATED"/>
    <property type="match status" value="1"/>
</dbReference>
<keyword evidence="4" id="KW-0449">Lipoprotein</keyword>
<dbReference type="STRING" id="4155.A0A022QLD3"/>
<dbReference type="PROSITE" id="PS50846">
    <property type="entry name" value="HMA_2"/>
    <property type="match status" value="1"/>
</dbReference>
<feature type="domain" description="HMA" evidence="7">
    <location>
        <begin position="4"/>
        <end position="75"/>
    </location>
</feature>
<reference evidence="8 9" key="1">
    <citation type="journal article" date="2013" name="Proc. Natl. Acad. Sci. U.S.A.">
        <title>Fine-scale variation in meiotic recombination in Mimulus inferred from population shotgun sequencing.</title>
        <authorList>
            <person name="Hellsten U."/>
            <person name="Wright K.M."/>
            <person name="Jenkins J."/>
            <person name="Shu S."/>
            <person name="Yuan Y."/>
            <person name="Wessler S.R."/>
            <person name="Schmutz J."/>
            <person name="Willis J.H."/>
            <person name="Rokhsar D.S."/>
        </authorList>
    </citation>
    <scope>NUCLEOTIDE SEQUENCE [LARGE SCALE GENOMIC DNA]</scope>
    <source>
        <strain evidence="9">cv. DUN x IM62</strain>
    </source>
</reference>
<dbReference type="Proteomes" id="UP000030748">
    <property type="component" value="Unassembled WGS sequence"/>
</dbReference>
<dbReference type="InterPro" id="IPR006121">
    <property type="entry name" value="HMA_dom"/>
</dbReference>
<comment type="similarity">
    <text evidence="6">Belongs to the HIPP family.</text>
</comment>
<evidence type="ECO:0000259" key="7">
    <source>
        <dbReference type="PROSITE" id="PS50846"/>
    </source>
</evidence>
<evidence type="ECO:0000256" key="3">
    <source>
        <dbReference type="ARBA" id="ARBA00022723"/>
    </source>
</evidence>
<evidence type="ECO:0000256" key="2">
    <source>
        <dbReference type="ARBA" id="ARBA00022481"/>
    </source>
</evidence>
<dbReference type="InterPro" id="IPR051863">
    <property type="entry name" value="HIPP"/>
</dbReference>
<evidence type="ECO:0000313" key="9">
    <source>
        <dbReference type="Proteomes" id="UP000030748"/>
    </source>
</evidence>
<dbReference type="InterPro" id="IPR036163">
    <property type="entry name" value="HMA_dom_sf"/>
</dbReference>
<organism evidence="8 9">
    <name type="scientific">Erythranthe guttata</name>
    <name type="common">Yellow monkey flower</name>
    <name type="synonym">Mimulus guttatus</name>
    <dbReference type="NCBI Taxonomy" id="4155"/>
    <lineage>
        <taxon>Eukaryota</taxon>
        <taxon>Viridiplantae</taxon>
        <taxon>Streptophyta</taxon>
        <taxon>Embryophyta</taxon>
        <taxon>Tracheophyta</taxon>
        <taxon>Spermatophyta</taxon>
        <taxon>Magnoliopsida</taxon>
        <taxon>eudicotyledons</taxon>
        <taxon>Gunneridae</taxon>
        <taxon>Pentapetalae</taxon>
        <taxon>asterids</taxon>
        <taxon>lamiids</taxon>
        <taxon>Lamiales</taxon>
        <taxon>Phrymaceae</taxon>
        <taxon>Erythranthe</taxon>
    </lineage>
</organism>
<dbReference type="GO" id="GO:0046872">
    <property type="term" value="F:metal ion binding"/>
    <property type="evidence" value="ECO:0007669"/>
    <property type="project" value="UniProtKB-KW"/>
</dbReference>
<dbReference type="SUPFAM" id="SSF55008">
    <property type="entry name" value="HMA, heavy metal-associated domain"/>
    <property type="match status" value="1"/>
</dbReference>
<protein>
    <recommendedName>
        <fullName evidence="7">HMA domain-containing protein</fullName>
    </recommendedName>
</protein>
<comment type="subcellular location">
    <subcellularLocation>
        <location evidence="1">Membrane</location>
        <topology evidence="1">Peripheral membrane protein</topology>
    </subcellularLocation>
</comment>
<evidence type="ECO:0000256" key="4">
    <source>
        <dbReference type="ARBA" id="ARBA00023288"/>
    </source>
</evidence>
<evidence type="ECO:0000256" key="5">
    <source>
        <dbReference type="ARBA" id="ARBA00023289"/>
    </source>
</evidence>
<dbReference type="GO" id="GO:0016020">
    <property type="term" value="C:membrane"/>
    <property type="evidence" value="ECO:0007669"/>
    <property type="project" value="UniProtKB-SubCell"/>
</dbReference>
<dbReference type="EMBL" id="KI631456">
    <property type="protein sequence ID" value="EYU28068.1"/>
    <property type="molecule type" value="Genomic_DNA"/>
</dbReference>
<dbReference type="AlphaFoldDB" id="A0A022QLD3"/>
<dbReference type="Gene3D" id="3.30.70.100">
    <property type="match status" value="1"/>
</dbReference>
<keyword evidence="2" id="KW-0488">Methylation</keyword>
<keyword evidence="9" id="KW-1185">Reference proteome</keyword>